<feature type="region of interest" description="Disordered" evidence="1">
    <location>
        <begin position="324"/>
        <end position="348"/>
    </location>
</feature>
<evidence type="ECO:0000313" key="2">
    <source>
        <dbReference type="EMBL" id="KAF7727626.1"/>
    </source>
</evidence>
<accession>A0A8H7BXY7</accession>
<dbReference type="EMBL" id="JABAYA010000052">
    <property type="protein sequence ID" value="KAF7727626.1"/>
    <property type="molecule type" value="Genomic_DNA"/>
</dbReference>
<dbReference type="OrthoDB" id="2275774at2759"/>
<comment type="caution">
    <text evidence="2">The sequence shown here is derived from an EMBL/GenBank/DDBJ whole genome shotgun (WGS) entry which is preliminary data.</text>
</comment>
<dbReference type="Proteomes" id="UP000605846">
    <property type="component" value="Unassembled WGS sequence"/>
</dbReference>
<feature type="compositionally biased region" description="Low complexity" evidence="1">
    <location>
        <begin position="434"/>
        <end position="449"/>
    </location>
</feature>
<feature type="region of interest" description="Disordered" evidence="1">
    <location>
        <begin position="209"/>
        <end position="242"/>
    </location>
</feature>
<name>A0A8H7BXY7_9FUNG</name>
<dbReference type="AlphaFoldDB" id="A0A8H7BXY7"/>
<protein>
    <submittedName>
        <fullName evidence="2">Uncharacterized protein</fullName>
    </submittedName>
</protein>
<feature type="region of interest" description="Disordered" evidence="1">
    <location>
        <begin position="427"/>
        <end position="508"/>
    </location>
</feature>
<sequence>MQTQDTSDVLSQPTLTTSRRPSLKYIFAPLSQPQTSSTSSTNKIILDYLLYLSIQSRLKQAHVELLELSMPLPDHDDDSMEARKQRWVDSASKAEQDKNAVESIVAGILSSHQSKKPSFQMDVSFEQRLHLCQLTNFVFGRFDATSTGEHVIAHNSARRRRHETQMASIIESDQNEDCDIKRRYKLFSKHIIPSFCRRHRRQDCPCCRSSYSSKRKSEHAQSQTSQEKAALDDHPPTPPAGLIEAIPAFLKTSADMLRHTLETGEDQEATPMIFAGQKVMGGGMPPRWYDLFLELLTQAAIESYLCDGQAGLEPIFEIFSYGDVEDEDEPEETEEEEHDEVEDQEEDEWGVKAADHHLLFPKTRTMYLFKTQVREREKEFLIVEQGDDLKQHFEKLAQRYPLQAFEKSMGEFIQMILDTMDVPALDKYEKGDESPASASLESSPELNPSTMPSVYKYPGDGSLLMPEIPDVEEEEKGVQDTPADNGNMTHGMKRRASVSIEPEAKRTR</sequence>
<evidence type="ECO:0000256" key="1">
    <source>
        <dbReference type="SAM" id="MobiDB-lite"/>
    </source>
</evidence>
<proteinExistence type="predicted"/>
<keyword evidence="3" id="KW-1185">Reference proteome</keyword>
<gene>
    <name evidence="2" type="ORF">EC973_007284</name>
</gene>
<evidence type="ECO:0000313" key="3">
    <source>
        <dbReference type="Proteomes" id="UP000605846"/>
    </source>
</evidence>
<reference evidence="2" key="1">
    <citation type="submission" date="2020-01" db="EMBL/GenBank/DDBJ databases">
        <title>Genome Sequencing of Three Apophysomyces-Like Fungal Strains Confirms a Novel Fungal Genus in the Mucoromycota with divergent Burkholderia-like Endosymbiotic Bacteria.</title>
        <authorList>
            <person name="Stajich J.E."/>
            <person name="Macias A.M."/>
            <person name="Carter-House D."/>
            <person name="Lovett B."/>
            <person name="Kasson L.R."/>
            <person name="Berry K."/>
            <person name="Grigoriev I."/>
            <person name="Chang Y."/>
            <person name="Spatafora J."/>
            <person name="Kasson M.T."/>
        </authorList>
    </citation>
    <scope>NUCLEOTIDE SEQUENCE</scope>
    <source>
        <strain evidence="2">NRRL A-21654</strain>
    </source>
</reference>
<organism evidence="2 3">
    <name type="scientific">Apophysomyces ossiformis</name>
    <dbReference type="NCBI Taxonomy" id="679940"/>
    <lineage>
        <taxon>Eukaryota</taxon>
        <taxon>Fungi</taxon>
        <taxon>Fungi incertae sedis</taxon>
        <taxon>Mucoromycota</taxon>
        <taxon>Mucoromycotina</taxon>
        <taxon>Mucoromycetes</taxon>
        <taxon>Mucorales</taxon>
        <taxon>Mucorineae</taxon>
        <taxon>Mucoraceae</taxon>
        <taxon>Apophysomyces</taxon>
    </lineage>
</organism>